<dbReference type="InterPro" id="IPR036388">
    <property type="entry name" value="WH-like_DNA-bd_sf"/>
</dbReference>
<dbReference type="STRING" id="1529.SAMN04487885_10164"/>
<name>A0A1I2J586_9CLOT</name>
<evidence type="ECO:0000313" key="2">
    <source>
        <dbReference type="EMBL" id="SFF49013.1"/>
    </source>
</evidence>
<dbReference type="OrthoDB" id="9783597at2"/>
<evidence type="ECO:0000313" key="1">
    <source>
        <dbReference type="EMBL" id="PWL52799.1"/>
    </source>
</evidence>
<keyword evidence="3" id="KW-1185">Reference proteome</keyword>
<dbReference type="Proteomes" id="UP000246114">
    <property type="component" value="Unassembled WGS sequence"/>
</dbReference>
<evidence type="ECO:0000313" key="3">
    <source>
        <dbReference type="Proteomes" id="UP000182135"/>
    </source>
</evidence>
<proteinExistence type="predicted"/>
<reference evidence="2 3" key="1">
    <citation type="submission" date="2016-10" db="EMBL/GenBank/DDBJ databases">
        <authorList>
            <person name="de Groot N.N."/>
        </authorList>
    </citation>
    <scope>NUCLEOTIDE SEQUENCE [LARGE SCALE GENOMIC DNA]</scope>
    <source>
        <strain evidence="2 3">NLAE-zl-G419</strain>
    </source>
</reference>
<dbReference type="Pfam" id="PF14277">
    <property type="entry name" value="DUF4364"/>
    <property type="match status" value="1"/>
</dbReference>
<dbReference type="eggNOG" id="COG3432">
    <property type="taxonomic scope" value="Bacteria"/>
</dbReference>
<dbReference type="EMBL" id="FOOE01000001">
    <property type="protein sequence ID" value="SFF49013.1"/>
    <property type="molecule type" value="Genomic_DNA"/>
</dbReference>
<evidence type="ECO:0000313" key="4">
    <source>
        <dbReference type="Proteomes" id="UP000246114"/>
    </source>
</evidence>
<gene>
    <name evidence="1" type="ORF">DBY38_09885</name>
    <name evidence="2" type="ORF">SAMN04487885_10164</name>
</gene>
<dbReference type="AlphaFoldDB" id="A0A1I2J586"/>
<protein>
    <submittedName>
        <fullName evidence="1">DUF4364 domain-containing protein</fullName>
    </submittedName>
</protein>
<dbReference type="RefSeq" id="WP_027638282.1">
    <property type="nucleotide sequence ID" value="NZ_BAAACD010000029.1"/>
</dbReference>
<dbReference type="Proteomes" id="UP000182135">
    <property type="component" value="Unassembled WGS sequence"/>
</dbReference>
<sequence length="175" mass="20028">MYESTTELAENKLLVLFIIKTVKVPISNSQLTDIVLENGFINYFVLQQYISELISSRFLTYKDINDKKLLSITEKGSNVLSFFKDRIPENKISSIEEYLKNKLEQIKKELTLSASYTVSEDSSFIVSLQALENETLLMDLKLSVASNKQAMDLCNKWKTNSAEIYNKIVHLLIGD</sequence>
<dbReference type="InterPro" id="IPR025374">
    <property type="entry name" value="DUF4364"/>
</dbReference>
<dbReference type="EMBL" id="QAMZ01000045">
    <property type="protein sequence ID" value="PWL52799.1"/>
    <property type="molecule type" value="Genomic_DNA"/>
</dbReference>
<dbReference type="Gene3D" id="1.10.10.10">
    <property type="entry name" value="Winged helix-like DNA-binding domain superfamily/Winged helix DNA-binding domain"/>
    <property type="match status" value="1"/>
</dbReference>
<reference evidence="1 4" key="2">
    <citation type="submission" date="2018-03" db="EMBL/GenBank/DDBJ databases">
        <title>The uncultured portion of the human microbiome is neutrally assembled.</title>
        <authorList>
            <person name="Jeraldo P."/>
            <person name="Boardman L."/>
            <person name="White B.A."/>
            <person name="Nelson H."/>
            <person name="Goldenfeld N."/>
            <person name="Chia N."/>
        </authorList>
    </citation>
    <scope>NUCLEOTIDE SEQUENCE [LARGE SCALE GENOMIC DNA]</scope>
    <source>
        <strain evidence="1">CIM:MAG 903</strain>
    </source>
</reference>
<accession>A0A1I2J586</accession>
<organism evidence="2 3">
    <name type="scientific">Clostridium cadaveris</name>
    <dbReference type="NCBI Taxonomy" id="1529"/>
    <lineage>
        <taxon>Bacteria</taxon>
        <taxon>Bacillati</taxon>
        <taxon>Bacillota</taxon>
        <taxon>Clostridia</taxon>
        <taxon>Eubacteriales</taxon>
        <taxon>Clostridiaceae</taxon>
        <taxon>Clostridium</taxon>
    </lineage>
</organism>